<feature type="region of interest" description="Disordered" evidence="1">
    <location>
        <begin position="1"/>
        <end position="65"/>
    </location>
</feature>
<accession>A0AAV7T1Q4</accession>
<evidence type="ECO:0000256" key="1">
    <source>
        <dbReference type="SAM" id="MobiDB-lite"/>
    </source>
</evidence>
<feature type="compositionally biased region" description="Low complexity" evidence="1">
    <location>
        <begin position="22"/>
        <end position="37"/>
    </location>
</feature>
<feature type="compositionally biased region" description="Basic and acidic residues" evidence="1">
    <location>
        <begin position="101"/>
        <end position="113"/>
    </location>
</feature>
<name>A0AAV7T1Q4_PLEWA</name>
<feature type="region of interest" description="Disordered" evidence="1">
    <location>
        <begin position="93"/>
        <end position="113"/>
    </location>
</feature>
<evidence type="ECO:0000313" key="3">
    <source>
        <dbReference type="Proteomes" id="UP001066276"/>
    </source>
</evidence>
<dbReference type="EMBL" id="JANPWB010000007">
    <property type="protein sequence ID" value="KAJ1170049.1"/>
    <property type="molecule type" value="Genomic_DNA"/>
</dbReference>
<reference evidence="2" key="1">
    <citation type="journal article" date="2022" name="bioRxiv">
        <title>Sequencing and chromosome-scale assembly of the giantPleurodeles waltlgenome.</title>
        <authorList>
            <person name="Brown T."/>
            <person name="Elewa A."/>
            <person name="Iarovenko S."/>
            <person name="Subramanian E."/>
            <person name="Araus A.J."/>
            <person name="Petzold A."/>
            <person name="Susuki M."/>
            <person name="Suzuki K.-i.T."/>
            <person name="Hayashi T."/>
            <person name="Toyoda A."/>
            <person name="Oliveira C."/>
            <person name="Osipova E."/>
            <person name="Leigh N.D."/>
            <person name="Simon A."/>
            <person name="Yun M.H."/>
        </authorList>
    </citation>
    <scope>NUCLEOTIDE SEQUENCE</scope>
    <source>
        <strain evidence="2">20211129_DDA</strain>
        <tissue evidence="2">Liver</tissue>
    </source>
</reference>
<comment type="caution">
    <text evidence="2">The sequence shown here is derived from an EMBL/GenBank/DDBJ whole genome shotgun (WGS) entry which is preliminary data.</text>
</comment>
<keyword evidence="3" id="KW-1185">Reference proteome</keyword>
<proteinExistence type="predicted"/>
<dbReference type="Proteomes" id="UP001066276">
    <property type="component" value="Chromosome 4_1"/>
</dbReference>
<gene>
    <name evidence="2" type="ORF">NDU88_001930</name>
</gene>
<organism evidence="2 3">
    <name type="scientific">Pleurodeles waltl</name>
    <name type="common">Iberian ribbed newt</name>
    <dbReference type="NCBI Taxonomy" id="8319"/>
    <lineage>
        <taxon>Eukaryota</taxon>
        <taxon>Metazoa</taxon>
        <taxon>Chordata</taxon>
        <taxon>Craniata</taxon>
        <taxon>Vertebrata</taxon>
        <taxon>Euteleostomi</taxon>
        <taxon>Amphibia</taxon>
        <taxon>Batrachia</taxon>
        <taxon>Caudata</taxon>
        <taxon>Salamandroidea</taxon>
        <taxon>Salamandridae</taxon>
        <taxon>Pleurodelinae</taxon>
        <taxon>Pleurodeles</taxon>
    </lineage>
</organism>
<sequence>MVEAAREQEKNSAGEEEVNASGEQEGNAAGEQEGNAAGEEETGPAAREEETESTAGGEEKKEAVDEKYVTYRSIDLPMVAPFFFLFPHVLALTSPEQPEPPGKRDKKENKVPD</sequence>
<dbReference type="AlphaFoldDB" id="A0AAV7T1Q4"/>
<feature type="compositionally biased region" description="Basic and acidic residues" evidence="1">
    <location>
        <begin position="1"/>
        <end position="13"/>
    </location>
</feature>
<protein>
    <submittedName>
        <fullName evidence="2">Uncharacterized protein</fullName>
    </submittedName>
</protein>
<evidence type="ECO:0000313" key="2">
    <source>
        <dbReference type="EMBL" id="KAJ1170049.1"/>
    </source>
</evidence>